<feature type="compositionally biased region" description="Polar residues" evidence="3">
    <location>
        <begin position="522"/>
        <end position="543"/>
    </location>
</feature>
<dbReference type="PROSITE" id="PS51088">
    <property type="entry name" value="TEA_2"/>
    <property type="match status" value="1"/>
</dbReference>
<feature type="region of interest" description="Disordered" evidence="3">
    <location>
        <begin position="32"/>
        <end position="78"/>
    </location>
</feature>
<feature type="compositionally biased region" description="Polar residues" evidence="3">
    <location>
        <begin position="490"/>
        <end position="514"/>
    </location>
</feature>
<dbReference type="OrthoDB" id="10006572at2759"/>
<comment type="caution">
    <text evidence="5">The sequence shown here is derived from an EMBL/GenBank/DDBJ whole genome shotgun (WGS) entry which is preliminary data.</text>
</comment>
<dbReference type="EMBL" id="MU157830">
    <property type="protein sequence ID" value="KAF9532945.1"/>
    <property type="molecule type" value="Genomic_DNA"/>
</dbReference>
<dbReference type="AlphaFoldDB" id="A0A9P6EQ64"/>
<evidence type="ECO:0000256" key="3">
    <source>
        <dbReference type="SAM" id="MobiDB-lite"/>
    </source>
</evidence>
<feature type="region of interest" description="Disordered" evidence="3">
    <location>
        <begin position="290"/>
        <end position="320"/>
    </location>
</feature>
<dbReference type="Proteomes" id="UP000807306">
    <property type="component" value="Unassembled WGS sequence"/>
</dbReference>
<protein>
    <recommendedName>
        <fullName evidence="4">TEA domain-containing protein</fullName>
    </recommendedName>
</protein>
<feature type="compositionally biased region" description="Low complexity" evidence="3">
    <location>
        <begin position="33"/>
        <end position="54"/>
    </location>
</feature>
<accession>A0A9P6EQ64</accession>
<sequence>MGQTFPLKAISDLKLDSIILYSPVSRRLNLPPQMSSLQSRLRNSSPSSSSTMKSAKNDASIPSITPQRKHRKLLKDGSGTEVWPEHIEKVFVSGLREYWDSPYATYSQSRGRSRWRNQFLVDYLGKHGVERTKKQVASHIQVLRNMWKGEPEFSLVAGGDELYADNDSPVPASPVKLEEHYDSNNLIPFEWEESEHPNPISPDFSPADSQSEFPPTPEHRPNLFPSDFGHHPKLHGIGLDLSYQGIGSPSTSPEGNYIHPLPAFHDSYSMSPIEPKYTGISPLGPQIQAPYHAPPRRVSPEHTQQSVSRHSSVTPTHQQSRPLRNKITNMFLHADGMTPFSVKVDALAHPSAQVQPPFSLRVKLCVPVMQDPRTPSTFQGFLGGIALDNVWSVSGRCTTKVFENTTCISEEVGYLSIANINVGTVNALLPESPITRCRWLNPTTSVTITQEIVVDDETLLFVIYDLDRRNGGPMPSVSLMGYQKYRAADNGTTPIQTSTSVSPSPNPMLSTPHGTSYGRPTPQHSLSYSLSPMRYPSSSGLNY</sequence>
<dbReference type="SMART" id="SM00426">
    <property type="entry name" value="TEA"/>
    <property type="match status" value="1"/>
</dbReference>
<feature type="compositionally biased region" description="Polar residues" evidence="3">
    <location>
        <begin position="301"/>
        <end position="320"/>
    </location>
</feature>
<evidence type="ECO:0000256" key="2">
    <source>
        <dbReference type="PROSITE-ProRule" id="PRU00505"/>
    </source>
</evidence>
<feature type="region of interest" description="Disordered" evidence="3">
    <location>
        <begin position="490"/>
        <end position="543"/>
    </location>
</feature>
<feature type="DNA-binding region" description="TEA" evidence="2">
    <location>
        <begin position="76"/>
        <end position="150"/>
    </location>
</feature>
<gene>
    <name evidence="5" type="ORF">CPB83DRAFT_589012</name>
</gene>
<reference evidence="5" key="1">
    <citation type="submission" date="2020-11" db="EMBL/GenBank/DDBJ databases">
        <authorList>
            <consortium name="DOE Joint Genome Institute"/>
            <person name="Ahrendt S."/>
            <person name="Riley R."/>
            <person name="Andreopoulos W."/>
            <person name="Labutti K."/>
            <person name="Pangilinan J."/>
            <person name="Ruiz-Duenas F.J."/>
            <person name="Barrasa J.M."/>
            <person name="Sanchez-Garcia M."/>
            <person name="Camarero S."/>
            <person name="Miyauchi S."/>
            <person name="Serrano A."/>
            <person name="Linde D."/>
            <person name="Babiker R."/>
            <person name="Drula E."/>
            <person name="Ayuso-Fernandez I."/>
            <person name="Pacheco R."/>
            <person name="Padilla G."/>
            <person name="Ferreira P."/>
            <person name="Barriuso J."/>
            <person name="Kellner H."/>
            <person name="Castanera R."/>
            <person name="Alfaro M."/>
            <person name="Ramirez L."/>
            <person name="Pisabarro A.G."/>
            <person name="Kuo A."/>
            <person name="Tritt A."/>
            <person name="Lipzen A."/>
            <person name="He G."/>
            <person name="Yan M."/>
            <person name="Ng V."/>
            <person name="Cullen D."/>
            <person name="Martin F."/>
            <person name="Rosso M.-N."/>
            <person name="Henrissat B."/>
            <person name="Hibbett D."/>
            <person name="Martinez A.T."/>
            <person name="Grigoriev I.V."/>
        </authorList>
    </citation>
    <scope>NUCLEOTIDE SEQUENCE</scope>
    <source>
        <strain evidence="5">CBS 506.95</strain>
    </source>
</reference>
<dbReference type="Pfam" id="PF01285">
    <property type="entry name" value="TEA"/>
    <property type="match status" value="1"/>
</dbReference>
<comment type="similarity">
    <text evidence="1">Belongs to the TEC1 family.</text>
</comment>
<dbReference type="InterPro" id="IPR000818">
    <property type="entry name" value="TEA/ATTS_dom"/>
</dbReference>
<proteinExistence type="inferred from homology"/>
<name>A0A9P6EQ64_9AGAR</name>
<dbReference type="InterPro" id="IPR038096">
    <property type="entry name" value="TEA/ATTS_sf"/>
</dbReference>
<evidence type="ECO:0000313" key="5">
    <source>
        <dbReference type="EMBL" id="KAF9532945.1"/>
    </source>
</evidence>
<dbReference type="Gene3D" id="6.10.20.40">
    <property type="entry name" value="TEA/ATTS domain"/>
    <property type="match status" value="1"/>
</dbReference>
<keyword evidence="6" id="KW-1185">Reference proteome</keyword>
<evidence type="ECO:0000256" key="1">
    <source>
        <dbReference type="ARBA" id="ARBA00008421"/>
    </source>
</evidence>
<evidence type="ECO:0000259" key="4">
    <source>
        <dbReference type="PROSITE" id="PS51088"/>
    </source>
</evidence>
<feature type="domain" description="TEA" evidence="4">
    <location>
        <begin position="76"/>
        <end position="150"/>
    </location>
</feature>
<evidence type="ECO:0000313" key="6">
    <source>
        <dbReference type="Proteomes" id="UP000807306"/>
    </source>
</evidence>
<dbReference type="GO" id="GO:0003700">
    <property type="term" value="F:DNA-binding transcription factor activity"/>
    <property type="evidence" value="ECO:0007669"/>
    <property type="project" value="InterPro"/>
</dbReference>
<feature type="region of interest" description="Disordered" evidence="3">
    <location>
        <begin position="193"/>
        <end position="228"/>
    </location>
</feature>
<organism evidence="5 6">
    <name type="scientific">Crepidotus variabilis</name>
    <dbReference type="NCBI Taxonomy" id="179855"/>
    <lineage>
        <taxon>Eukaryota</taxon>
        <taxon>Fungi</taxon>
        <taxon>Dikarya</taxon>
        <taxon>Basidiomycota</taxon>
        <taxon>Agaricomycotina</taxon>
        <taxon>Agaricomycetes</taxon>
        <taxon>Agaricomycetidae</taxon>
        <taxon>Agaricales</taxon>
        <taxon>Agaricineae</taxon>
        <taxon>Crepidotaceae</taxon>
        <taxon>Crepidotus</taxon>
    </lineage>
</organism>